<sequence length="373" mass="42947">MKSRDFARHAFTCIRLAIYVCVIIQSYLNLISAFFFITSQLSITKSRTLSMKIYSSSSSNFSRISRISKPESSESPTTSTTPITSISSKQSTFITHKPGEELKNLRRLWWEEGNIHPRAKWEEAMLPYMIAEGITLEEYEERTDKFNVRGLWEWVDYNVIIYELPSKHHETFISSVTKEIFKQCIAVDGTNARIGGLGAIRTRADNSEKEADACFRPSKPPVRPPGSDGEGEPWPNIVIEVAYSESEQHVLNKVKEYWLGNLNRVHDTIVIKIDPVSRGQIPKRMQAWHFCVTEKPLGTIDVPHRTYFEFGTHDKYGSPTNIQQGQCVIKISLDCLYHDTFTDVTIHRQLLPDPIILDFLEIRTDFLCMYRTR</sequence>
<evidence type="ECO:0000256" key="2">
    <source>
        <dbReference type="SAM" id="Phobius"/>
    </source>
</evidence>
<keyword evidence="4" id="KW-1185">Reference proteome</keyword>
<dbReference type="OrthoDB" id="2313811at2759"/>
<keyword evidence="2" id="KW-1133">Transmembrane helix</keyword>
<organism evidence="3 4">
    <name type="scientific">Diversispora epigaea</name>
    <dbReference type="NCBI Taxonomy" id="1348612"/>
    <lineage>
        <taxon>Eukaryota</taxon>
        <taxon>Fungi</taxon>
        <taxon>Fungi incertae sedis</taxon>
        <taxon>Mucoromycota</taxon>
        <taxon>Glomeromycotina</taxon>
        <taxon>Glomeromycetes</taxon>
        <taxon>Diversisporales</taxon>
        <taxon>Diversisporaceae</taxon>
        <taxon>Diversispora</taxon>
    </lineage>
</organism>
<evidence type="ECO:0000313" key="3">
    <source>
        <dbReference type="EMBL" id="RHZ78308.1"/>
    </source>
</evidence>
<evidence type="ECO:0000313" key="4">
    <source>
        <dbReference type="Proteomes" id="UP000266861"/>
    </source>
</evidence>
<feature type="region of interest" description="Disordered" evidence="1">
    <location>
        <begin position="65"/>
        <end position="88"/>
    </location>
</feature>
<dbReference type="AlphaFoldDB" id="A0A397IVC8"/>
<name>A0A397IVC8_9GLOM</name>
<reference evidence="3 4" key="1">
    <citation type="submission" date="2018-08" db="EMBL/GenBank/DDBJ databases">
        <title>Genome and evolution of the arbuscular mycorrhizal fungus Diversispora epigaea (formerly Glomus versiforme) and its bacterial endosymbionts.</title>
        <authorList>
            <person name="Sun X."/>
            <person name="Fei Z."/>
            <person name="Harrison M."/>
        </authorList>
    </citation>
    <scope>NUCLEOTIDE SEQUENCE [LARGE SCALE GENOMIC DNA]</scope>
    <source>
        <strain evidence="3 4">IT104</strain>
    </source>
</reference>
<evidence type="ECO:0000256" key="1">
    <source>
        <dbReference type="SAM" id="MobiDB-lite"/>
    </source>
</evidence>
<gene>
    <name evidence="3" type="ORF">Glove_166g3</name>
</gene>
<dbReference type="EMBL" id="PQFF01000156">
    <property type="protein sequence ID" value="RHZ78308.1"/>
    <property type="molecule type" value="Genomic_DNA"/>
</dbReference>
<protein>
    <recommendedName>
        <fullName evidence="5">Restriction endonuclease domain-containing protein</fullName>
    </recommendedName>
</protein>
<feature type="compositionally biased region" description="Low complexity" evidence="1">
    <location>
        <begin position="73"/>
        <end position="88"/>
    </location>
</feature>
<evidence type="ECO:0008006" key="5">
    <source>
        <dbReference type="Google" id="ProtNLM"/>
    </source>
</evidence>
<feature type="transmembrane region" description="Helical" evidence="2">
    <location>
        <begin position="12"/>
        <end position="37"/>
    </location>
</feature>
<keyword evidence="2" id="KW-0472">Membrane</keyword>
<feature type="region of interest" description="Disordered" evidence="1">
    <location>
        <begin position="208"/>
        <end position="232"/>
    </location>
</feature>
<accession>A0A397IVC8</accession>
<keyword evidence="2" id="KW-0812">Transmembrane</keyword>
<proteinExistence type="predicted"/>
<comment type="caution">
    <text evidence="3">The sequence shown here is derived from an EMBL/GenBank/DDBJ whole genome shotgun (WGS) entry which is preliminary data.</text>
</comment>
<dbReference type="Proteomes" id="UP000266861">
    <property type="component" value="Unassembled WGS sequence"/>
</dbReference>